<dbReference type="OrthoDB" id="9805928at2"/>
<evidence type="ECO:0000313" key="4">
    <source>
        <dbReference type="Proteomes" id="UP000267017"/>
    </source>
</evidence>
<comment type="caution">
    <text evidence="3">The sequence shown here is derived from an EMBL/GenBank/DDBJ whole genome shotgun (WGS) entry which is preliminary data.</text>
</comment>
<dbReference type="InterPro" id="IPR010093">
    <property type="entry name" value="SinI_DNA-bd"/>
</dbReference>
<accession>A0A3P3U7T8</accession>
<dbReference type="InterPro" id="IPR024370">
    <property type="entry name" value="PBP_domain"/>
</dbReference>
<feature type="domain" description="Helix-turn-helix" evidence="2">
    <location>
        <begin position="7"/>
        <end position="52"/>
    </location>
</feature>
<dbReference type="InterPro" id="IPR041657">
    <property type="entry name" value="HTH_17"/>
</dbReference>
<dbReference type="Pfam" id="PF12728">
    <property type="entry name" value="HTH_17"/>
    <property type="match status" value="1"/>
</dbReference>
<proteinExistence type="predicted"/>
<evidence type="ECO:0000313" key="3">
    <source>
        <dbReference type="EMBL" id="RRJ66234.1"/>
    </source>
</evidence>
<dbReference type="Pfam" id="PF12727">
    <property type="entry name" value="PBP_like"/>
    <property type="match status" value="1"/>
</dbReference>
<dbReference type="PANTHER" id="PTHR38431">
    <property type="entry name" value="BLL2305 PROTEIN"/>
    <property type="match status" value="1"/>
</dbReference>
<dbReference type="AlphaFoldDB" id="A0A3P3U7T8"/>
<feature type="domain" description="PBP" evidence="1">
    <location>
        <begin position="119"/>
        <end position="308"/>
    </location>
</feature>
<dbReference type="NCBIfam" id="TIGR01764">
    <property type="entry name" value="excise"/>
    <property type="match status" value="1"/>
</dbReference>
<dbReference type="PANTHER" id="PTHR38431:SF1">
    <property type="entry name" value="BLL2305 PROTEIN"/>
    <property type="match status" value="1"/>
</dbReference>
<dbReference type="SUPFAM" id="SSF53850">
    <property type="entry name" value="Periplasmic binding protein-like II"/>
    <property type="match status" value="1"/>
</dbReference>
<dbReference type="RefSeq" id="WP_128634024.1">
    <property type="nucleotide sequence ID" value="NZ_RRCN01000001.1"/>
</dbReference>
<evidence type="ECO:0000259" key="2">
    <source>
        <dbReference type="Pfam" id="PF12728"/>
    </source>
</evidence>
<evidence type="ECO:0000259" key="1">
    <source>
        <dbReference type="Pfam" id="PF12727"/>
    </source>
</evidence>
<name>A0A3P3U7T8_9BACL</name>
<dbReference type="GO" id="GO:0003677">
    <property type="term" value="F:DNA binding"/>
    <property type="evidence" value="ECO:0007669"/>
    <property type="project" value="InterPro"/>
</dbReference>
<organism evidence="3 4">
    <name type="scientific">Paenibacillus oralis</name>
    <dbReference type="NCBI Taxonomy" id="2490856"/>
    <lineage>
        <taxon>Bacteria</taxon>
        <taxon>Bacillati</taxon>
        <taxon>Bacillota</taxon>
        <taxon>Bacilli</taxon>
        <taxon>Bacillales</taxon>
        <taxon>Paenibacillaceae</taxon>
        <taxon>Paenibacillus</taxon>
    </lineage>
</organism>
<gene>
    <name evidence="3" type="ORF">EHV15_27435</name>
</gene>
<dbReference type="EMBL" id="RRCN01000001">
    <property type="protein sequence ID" value="RRJ66234.1"/>
    <property type="molecule type" value="Genomic_DNA"/>
</dbReference>
<reference evidence="3 4" key="1">
    <citation type="submission" date="2018-11" db="EMBL/GenBank/DDBJ databases">
        <title>Genome sequencing of Paenibacillus sp. KCOM 3021 (= ChDC PVNT-B20).</title>
        <authorList>
            <person name="Kook J.-K."/>
            <person name="Park S.-N."/>
            <person name="Lim Y.K."/>
        </authorList>
    </citation>
    <scope>NUCLEOTIDE SEQUENCE [LARGE SCALE GENOMIC DNA]</scope>
    <source>
        <strain evidence="3 4">KCOM 3021</strain>
    </source>
</reference>
<keyword evidence="4" id="KW-1185">Reference proteome</keyword>
<dbReference type="Gene3D" id="3.40.190.10">
    <property type="entry name" value="Periplasmic binding protein-like II"/>
    <property type="match status" value="1"/>
</dbReference>
<sequence length="339" mass="36613">MTEPISYTTEEIAKLLKVSKLTVYDLIKKGELPAYRVGKQMRVDSTDLEAYKLKAKSGSTAGGTAPGRLGGGPAGFVAADVQLTPLTPVSLPVSNADPNDGVKPLVITGQDPGLDLLAKALEKRSSKFRPLRSFASSMDSLVAMYNGGADIVSTHLYDGDTGEYNLPYIRKLFISLPYLVFHFVTRKAGFYVKQGNPLGITAWEDLARPNIRLINREKGSGARVLLDEQLRLRGIVPSSVNGYEQEETTHMGLGGRIALGQADVGVGSERPARIAGLDFIPLIAERVDLVVLNKPENREWIAQLREALLSAELRDVLFTLGDYDLSSTGQVIAGSEAGL</sequence>
<protein>
    <submittedName>
        <fullName evidence="3">Helix-turn-helix domain-containing protein</fullName>
    </submittedName>
</protein>
<dbReference type="Proteomes" id="UP000267017">
    <property type="component" value="Unassembled WGS sequence"/>
</dbReference>